<protein>
    <submittedName>
        <fullName evidence="1">Uncharacterized protein</fullName>
    </submittedName>
</protein>
<dbReference type="EMBL" id="CADCXU010018871">
    <property type="protein sequence ID" value="CAB0007208.1"/>
    <property type="molecule type" value="Genomic_DNA"/>
</dbReference>
<proteinExistence type="predicted"/>
<evidence type="ECO:0000313" key="2">
    <source>
        <dbReference type="Proteomes" id="UP000479000"/>
    </source>
</evidence>
<dbReference type="Proteomes" id="UP000479000">
    <property type="component" value="Unassembled WGS sequence"/>
</dbReference>
<sequence>MIQVAFVGGRATRKVRTERVQVIYQRWTDERLLWSLPLVSSRREVGPRVRSSSIWITTIYELSCKNLHRFSTRWETLSSRKRPTDILIPTDILDPRRSTCSTEFINKDQIDQALTNFDAVKRRIKNENKQKQIKPLVYNGLKNDFSVPCPNQVPSHGPIDNVMWPWDRRRLLVPPEDAPYRSLSLPRTVPIAPSDAPYRSLGRSLSLPRTLPIAPSDAPCRSLGRSLSLPRTLPVDPSDAPCLSLGRSLSLPRTVSIAPPDGLYRSLGRSLSLPRTVSIAPPDGLYRSLGRSLSLPQTLPIAPSDAPCRSHIIHSIF</sequence>
<evidence type="ECO:0000313" key="1">
    <source>
        <dbReference type="EMBL" id="CAB0007208.1"/>
    </source>
</evidence>
<gene>
    <name evidence="1" type="ORF">NTEN_LOCUS12539</name>
</gene>
<dbReference type="AlphaFoldDB" id="A0A6H5GU11"/>
<name>A0A6H5GU11_9HEMI</name>
<accession>A0A6H5GU11</accession>
<keyword evidence="2" id="KW-1185">Reference proteome</keyword>
<organism evidence="1 2">
    <name type="scientific">Nesidiocoris tenuis</name>
    <dbReference type="NCBI Taxonomy" id="355587"/>
    <lineage>
        <taxon>Eukaryota</taxon>
        <taxon>Metazoa</taxon>
        <taxon>Ecdysozoa</taxon>
        <taxon>Arthropoda</taxon>
        <taxon>Hexapoda</taxon>
        <taxon>Insecta</taxon>
        <taxon>Pterygota</taxon>
        <taxon>Neoptera</taxon>
        <taxon>Paraneoptera</taxon>
        <taxon>Hemiptera</taxon>
        <taxon>Heteroptera</taxon>
        <taxon>Panheteroptera</taxon>
        <taxon>Cimicomorpha</taxon>
        <taxon>Miridae</taxon>
        <taxon>Dicyphina</taxon>
        <taxon>Nesidiocoris</taxon>
    </lineage>
</organism>
<reference evidence="1 2" key="1">
    <citation type="submission" date="2020-02" db="EMBL/GenBank/DDBJ databases">
        <authorList>
            <person name="Ferguson B K."/>
        </authorList>
    </citation>
    <scope>NUCLEOTIDE SEQUENCE [LARGE SCALE GENOMIC DNA]</scope>
</reference>